<organism evidence="16 17">
    <name type="scientific">Bacillus methanolicus (strain MGA3 / ATCC 53907)</name>
    <dbReference type="NCBI Taxonomy" id="796606"/>
    <lineage>
        <taxon>Bacteria</taxon>
        <taxon>Bacillati</taxon>
        <taxon>Bacillota</taxon>
        <taxon>Bacilli</taxon>
        <taxon>Bacillales</taxon>
        <taxon>Bacillaceae</taxon>
        <taxon>Bacillus</taxon>
    </lineage>
</organism>
<keyword evidence="6 13" id="KW-0808">Transferase</keyword>
<proteinExistence type="inferred from homology"/>
<evidence type="ECO:0000256" key="4">
    <source>
        <dbReference type="ARBA" id="ARBA00017858"/>
    </source>
</evidence>
<dbReference type="EMBL" id="CP007739">
    <property type="protein sequence ID" value="AIE61201.1"/>
    <property type="molecule type" value="Genomic_DNA"/>
</dbReference>
<dbReference type="RefSeq" id="WP_003349546.1">
    <property type="nucleotide sequence ID" value="NZ_ADWW01000005.1"/>
</dbReference>
<keyword evidence="9 13" id="KW-0418">Kinase</keyword>
<feature type="domain" description="GHMP kinase C-terminal" evidence="15">
    <location>
        <begin position="204"/>
        <end position="268"/>
    </location>
</feature>
<dbReference type="PANTHER" id="PTHR20861:SF1">
    <property type="entry name" value="HOMOSERINE KINASE"/>
    <property type="match status" value="1"/>
</dbReference>
<keyword evidence="17" id="KW-1185">Reference proteome</keyword>
<dbReference type="Gene3D" id="3.30.70.890">
    <property type="entry name" value="GHMP kinase, C-terminal domain"/>
    <property type="match status" value="1"/>
</dbReference>
<evidence type="ECO:0000313" key="17">
    <source>
        <dbReference type="Proteomes" id="UP000027602"/>
    </source>
</evidence>
<comment type="pathway">
    <text evidence="1 13">Amino-acid biosynthesis; L-threonine biosynthesis; L-threonine from L-aspartate: step 4/5.</text>
</comment>
<keyword evidence="13" id="KW-0963">Cytoplasm</keyword>
<dbReference type="PIRSF" id="PIRSF000676">
    <property type="entry name" value="Homoser_kin"/>
    <property type="match status" value="1"/>
</dbReference>
<dbReference type="InterPro" id="IPR014721">
    <property type="entry name" value="Ribsml_uS5_D2-typ_fold_subgr"/>
</dbReference>
<dbReference type="InterPro" id="IPR036554">
    <property type="entry name" value="GHMP_kinase_C_sf"/>
</dbReference>
<feature type="binding site" evidence="13">
    <location>
        <begin position="90"/>
        <end position="100"/>
    </location>
    <ligand>
        <name>ATP</name>
        <dbReference type="ChEBI" id="CHEBI:30616"/>
    </ligand>
</feature>
<keyword evidence="5 13" id="KW-0028">Amino-acid biosynthesis</keyword>
<accession>I3DUJ8</accession>
<gene>
    <name evidence="13 16" type="primary">thrB</name>
    <name evidence="16" type="ORF">BMMGA3_14215</name>
</gene>
<evidence type="ECO:0000256" key="11">
    <source>
        <dbReference type="ARBA" id="ARBA00049375"/>
    </source>
</evidence>
<evidence type="ECO:0000256" key="12">
    <source>
        <dbReference type="ARBA" id="ARBA00049954"/>
    </source>
</evidence>
<dbReference type="Proteomes" id="UP000027602">
    <property type="component" value="Chromosome"/>
</dbReference>
<evidence type="ECO:0000256" key="3">
    <source>
        <dbReference type="ARBA" id="ARBA00012078"/>
    </source>
</evidence>
<evidence type="ECO:0000256" key="7">
    <source>
        <dbReference type="ARBA" id="ARBA00022697"/>
    </source>
</evidence>
<dbReference type="eggNOG" id="COG0083">
    <property type="taxonomic scope" value="Bacteria"/>
</dbReference>
<dbReference type="EC" id="2.7.1.39" evidence="3 13"/>
<dbReference type="PROSITE" id="PS00627">
    <property type="entry name" value="GHMP_KINASES_ATP"/>
    <property type="match status" value="1"/>
</dbReference>
<dbReference type="Pfam" id="PF08544">
    <property type="entry name" value="GHMP_kinases_C"/>
    <property type="match status" value="1"/>
</dbReference>
<evidence type="ECO:0000256" key="2">
    <source>
        <dbReference type="ARBA" id="ARBA00007370"/>
    </source>
</evidence>
<dbReference type="AlphaFoldDB" id="I3DUJ8"/>
<dbReference type="HOGENOM" id="CLU_041243_0_0_9"/>
<dbReference type="KEGG" id="bmet:BMMGA3_14215"/>
<dbReference type="GO" id="GO:0005524">
    <property type="term" value="F:ATP binding"/>
    <property type="evidence" value="ECO:0007669"/>
    <property type="project" value="UniProtKB-UniRule"/>
</dbReference>
<comment type="similarity">
    <text evidence="2 13">Belongs to the GHMP kinase family. Homoserine kinase subfamily.</text>
</comment>
<dbReference type="Gene3D" id="3.30.230.10">
    <property type="match status" value="1"/>
</dbReference>
<evidence type="ECO:0000256" key="1">
    <source>
        <dbReference type="ARBA" id="ARBA00005015"/>
    </source>
</evidence>
<comment type="subcellular location">
    <subcellularLocation>
        <location evidence="13">Cytoplasm</location>
    </subcellularLocation>
</comment>
<name>I3DUJ8_BACMM</name>
<evidence type="ECO:0000259" key="14">
    <source>
        <dbReference type="Pfam" id="PF00288"/>
    </source>
</evidence>
<evidence type="ECO:0000256" key="13">
    <source>
        <dbReference type="HAMAP-Rule" id="MF_00384"/>
    </source>
</evidence>
<evidence type="ECO:0000259" key="15">
    <source>
        <dbReference type="Pfam" id="PF08544"/>
    </source>
</evidence>
<keyword evidence="8 13" id="KW-0547">Nucleotide-binding</keyword>
<evidence type="ECO:0000256" key="9">
    <source>
        <dbReference type="ARBA" id="ARBA00022777"/>
    </source>
</evidence>
<sequence>MTEDEMVIIQVPASTANLGPGFDSVGLALNLYLTIAAEISSKWEITFLTEELQSLPTDETNFISQTAIYTASLFQREMPPCKLKVKSSIPLARGLGSSAAAIVAAIELADTMCQLSLSKQEKLEIASRIEGHPDNVGASLFGGLVIGQQTAEEVNCAVFSNISFDVVAVIPKDELLTKDSRGVLPEQLSFQEAVQAGATANLLVASLISGNWEMAGKMMRNDLYHQPYRRNLVPHLGLIENHAFDFGAFGVALSGAGPAVICCTETDKGERTASLLKDLLPDMEVLNLKIDRTGSKVTTEKLSCL</sequence>
<evidence type="ECO:0000313" key="16">
    <source>
        <dbReference type="EMBL" id="AIE61201.1"/>
    </source>
</evidence>
<dbReference type="InterPro" id="IPR000870">
    <property type="entry name" value="Homoserine_kinase"/>
</dbReference>
<dbReference type="InterPro" id="IPR020568">
    <property type="entry name" value="Ribosomal_Su5_D2-typ_SF"/>
</dbReference>
<feature type="domain" description="GHMP kinase N-terminal" evidence="14">
    <location>
        <begin position="70"/>
        <end position="143"/>
    </location>
</feature>
<keyword evidence="7 13" id="KW-0791">Threonine biosynthesis</keyword>
<dbReference type="UniPathway" id="UPA00050">
    <property type="reaction ID" value="UER00064"/>
</dbReference>
<dbReference type="InterPro" id="IPR006204">
    <property type="entry name" value="GHMP_kinase_N_dom"/>
</dbReference>
<dbReference type="OrthoDB" id="9769912at2"/>
<dbReference type="SUPFAM" id="SSF55060">
    <property type="entry name" value="GHMP Kinase, C-terminal domain"/>
    <property type="match status" value="1"/>
</dbReference>
<dbReference type="GO" id="GO:0005737">
    <property type="term" value="C:cytoplasm"/>
    <property type="evidence" value="ECO:0007669"/>
    <property type="project" value="UniProtKB-SubCell"/>
</dbReference>
<dbReference type="InterPro" id="IPR013750">
    <property type="entry name" value="GHMP_kinase_C_dom"/>
</dbReference>
<comment type="catalytic activity">
    <reaction evidence="11 13">
        <text>L-homoserine + ATP = O-phospho-L-homoserine + ADP + H(+)</text>
        <dbReference type="Rhea" id="RHEA:13985"/>
        <dbReference type="ChEBI" id="CHEBI:15378"/>
        <dbReference type="ChEBI" id="CHEBI:30616"/>
        <dbReference type="ChEBI" id="CHEBI:57476"/>
        <dbReference type="ChEBI" id="CHEBI:57590"/>
        <dbReference type="ChEBI" id="CHEBI:456216"/>
        <dbReference type="EC" id="2.7.1.39"/>
    </reaction>
</comment>
<dbReference type="HAMAP" id="MF_00384">
    <property type="entry name" value="Homoser_kinase"/>
    <property type="match status" value="1"/>
</dbReference>
<keyword evidence="10 13" id="KW-0067">ATP-binding</keyword>
<dbReference type="PRINTS" id="PR00958">
    <property type="entry name" value="HOMSERKINASE"/>
</dbReference>
<dbReference type="NCBIfam" id="TIGR00191">
    <property type="entry name" value="thrB"/>
    <property type="match status" value="1"/>
</dbReference>
<dbReference type="GO" id="GO:0009088">
    <property type="term" value="P:threonine biosynthetic process"/>
    <property type="evidence" value="ECO:0007669"/>
    <property type="project" value="UniProtKB-UniRule"/>
</dbReference>
<comment type="function">
    <text evidence="12 13">Catalyzes the ATP-dependent phosphorylation of L-homoserine to L-homoserine phosphate.</text>
</comment>
<evidence type="ECO:0000256" key="8">
    <source>
        <dbReference type="ARBA" id="ARBA00022741"/>
    </source>
</evidence>
<dbReference type="STRING" id="796606.BMMGA3_14215"/>
<dbReference type="PANTHER" id="PTHR20861">
    <property type="entry name" value="HOMOSERINE/4-DIPHOSPHOCYTIDYL-2-C-METHYL-D-ERYTHRITOL KINASE"/>
    <property type="match status" value="1"/>
</dbReference>
<dbReference type="SUPFAM" id="SSF54211">
    <property type="entry name" value="Ribosomal protein S5 domain 2-like"/>
    <property type="match status" value="1"/>
</dbReference>
<dbReference type="GO" id="GO:0004413">
    <property type="term" value="F:homoserine kinase activity"/>
    <property type="evidence" value="ECO:0007669"/>
    <property type="project" value="UniProtKB-UniRule"/>
</dbReference>
<reference evidence="16 17" key="1">
    <citation type="journal article" date="2015" name="BMC Genomics">
        <title>Transcriptome analysis of thermophilic methylotrophic Bacillus methanolicus MGA3 using RNA-sequencing provides detailed insights into its previously uncharted transcriptional landscape.</title>
        <authorList>
            <person name="Irla M."/>
            <person name="Neshat A."/>
            <person name="Brautaset T."/>
            <person name="Ruckert C."/>
            <person name="Kalinowski J."/>
            <person name="Wendisch V.F."/>
        </authorList>
    </citation>
    <scope>NUCLEOTIDE SEQUENCE [LARGE SCALE GENOMIC DNA]</scope>
    <source>
        <strain evidence="17">MGA3 / ATCC 53907</strain>
    </source>
</reference>
<evidence type="ECO:0000256" key="5">
    <source>
        <dbReference type="ARBA" id="ARBA00022605"/>
    </source>
</evidence>
<evidence type="ECO:0000256" key="6">
    <source>
        <dbReference type="ARBA" id="ARBA00022679"/>
    </source>
</evidence>
<dbReference type="Pfam" id="PF00288">
    <property type="entry name" value="GHMP_kinases_N"/>
    <property type="match status" value="1"/>
</dbReference>
<evidence type="ECO:0000256" key="10">
    <source>
        <dbReference type="ARBA" id="ARBA00022840"/>
    </source>
</evidence>
<protein>
    <recommendedName>
        <fullName evidence="4 13">Homoserine kinase</fullName>
        <shortName evidence="13">HK</shortName>
        <shortName evidence="13">HSK</shortName>
        <ecNumber evidence="3 13">2.7.1.39</ecNumber>
    </recommendedName>
</protein>
<dbReference type="InterPro" id="IPR006203">
    <property type="entry name" value="GHMP_knse_ATP-bd_CS"/>
</dbReference>